<gene>
    <name evidence="2" type="ORF">OVA965_LOCUS9906</name>
    <name evidence="3" type="ORF">TMI583_LOCUS9902</name>
</gene>
<comment type="caution">
    <text evidence="3">The sequence shown here is derived from an EMBL/GenBank/DDBJ whole genome shotgun (WGS) entry which is preliminary data.</text>
</comment>
<evidence type="ECO:0000313" key="3">
    <source>
        <dbReference type="EMBL" id="CAF3686441.1"/>
    </source>
</evidence>
<protein>
    <recommendedName>
        <fullName evidence="1">N-acetyltransferase domain-containing protein</fullName>
    </recommendedName>
</protein>
<sequence>MHTRTTQLSMRTNNSVEAWHRRIRCVFQCAHPTLWSFLQKLIHEEHATHADVVHINSGEAPKHKITSRRLDPEKVIDKCQSGSLQNCRAGLSIFEPALAALSTIAIDRQANKVVGCRFTADFVDAPGSPPFPDEPEEFKALKGLWLKFDTDWAQTKEQPIRRGQWAHWVGVVVHPDYSNRGIARSLYEHNVNLLKSKGYTGAICENASAFSAKAVEKVGGKLIFVQPYSTYQYNGNFPFQSIPHLHVEFGLREAIF</sequence>
<dbReference type="CDD" id="cd04301">
    <property type="entry name" value="NAT_SF"/>
    <property type="match status" value="1"/>
</dbReference>
<dbReference type="SUPFAM" id="SSF55729">
    <property type="entry name" value="Acyl-CoA N-acyltransferases (Nat)"/>
    <property type="match status" value="1"/>
</dbReference>
<dbReference type="Proteomes" id="UP000677228">
    <property type="component" value="Unassembled WGS sequence"/>
</dbReference>
<dbReference type="Pfam" id="PF00583">
    <property type="entry name" value="Acetyltransf_1"/>
    <property type="match status" value="1"/>
</dbReference>
<organism evidence="3 4">
    <name type="scientific">Didymodactylos carnosus</name>
    <dbReference type="NCBI Taxonomy" id="1234261"/>
    <lineage>
        <taxon>Eukaryota</taxon>
        <taxon>Metazoa</taxon>
        <taxon>Spiralia</taxon>
        <taxon>Gnathifera</taxon>
        <taxon>Rotifera</taxon>
        <taxon>Eurotatoria</taxon>
        <taxon>Bdelloidea</taxon>
        <taxon>Philodinida</taxon>
        <taxon>Philodinidae</taxon>
        <taxon>Didymodactylos</taxon>
    </lineage>
</organism>
<evidence type="ECO:0000259" key="1">
    <source>
        <dbReference type="Pfam" id="PF00583"/>
    </source>
</evidence>
<feature type="domain" description="N-acetyltransferase" evidence="1">
    <location>
        <begin position="159"/>
        <end position="201"/>
    </location>
</feature>
<dbReference type="InterPro" id="IPR016181">
    <property type="entry name" value="Acyl_CoA_acyltransferase"/>
</dbReference>
<dbReference type="EMBL" id="CAJNOK010003572">
    <property type="protein sequence ID" value="CAF0906658.1"/>
    <property type="molecule type" value="Genomic_DNA"/>
</dbReference>
<dbReference type="GO" id="GO:0016747">
    <property type="term" value="F:acyltransferase activity, transferring groups other than amino-acyl groups"/>
    <property type="evidence" value="ECO:0007669"/>
    <property type="project" value="InterPro"/>
</dbReference>
<evidence type="ECO:0000313" key="2">
    <source>
        <dbReference type="EMBL" id="CAF0906658.1"/>
    </source>
</evidence>
<proteinExistence type="predicted"/>
<dbReference type="EMBL" id="CAJOBA010003573">
    <property type="protein sequence ID" value="CAF3686441.1"/>
    <property type="molecule type" value="Genomic_DNA"/>
</dbReference>
<dbReference type="InterPro" id="IPR000182">
    <property type="entry name" value="GNAT_dom"/>
</dbReference>
<dbReference type="Proteomes" id="UP000682733">
    <property type="component" value="Unassembled WGS sequence"/>
</dbReference>
<accession>A0A8S2HVQ8</accession>
<dbReference type="Gene3D" id="3.40.630.30">
    <property type="match status" value="1"/>
</dbReference>
<name>A0A8S2HVQ8_9BILA</name>
<dbReference type="AlphaFoldDB" id="A0A8S2HVQ8"/>
<reference evidence="3" key="1">
    <citation type="submission" date="2021-02" db="EMBL/GenBank/DDBJ databases">
        <authorList>
            <person name="Nowell W R."/>
        </authorList>
    </citation>
    <scope>NUCLEOTIDE SEQUENCE</scope>
</reference>
<evidence type="ECO:0000313" key="4">
    <source>
        <dbReference type="Proteomes" id="UP000682733"/>
    </source>
</evidence>